<name>A0A420XV62_9ACTN</name>
<gene>
    <name evidence="2" type="ORF">CLV35_0229</name>
</gene>
<dbReference type="PANTHER" id="PTHR42685">
    <property type="entry name" value="GERANYLGERANYL DIPHOSPHATE REDUCTASE"/>
    <property type="match status" value="1"/>
</dbReference>
<accession>A0A420XV62</accession>
<keyword evidence="3" id="KW-1185">Reference proteome</keyword>
<reference evidence="2 3" key="1">
    <citation type="submission" date="2018-10" db="EMBL/GenBank/DDBJ databases">
        <title>Genomic Encyclopedia of Archaeal and Bacterial Type Strains, Phase II (KMG-II): from individual species to whole genera.</title>
        <authorList>
            <person name="Goeker M."/>
        </authorList>
    </citation>
    <scope>NUCLEOTIDE SEQUENCE [LARGE SCALE GENOMIC DNA]</scope>
    <source>
        <strain evidence="2 3">RP-AC37</strain>
    </source>
</reference>
<dbReference type="NCBIfam" id="TIGR02032">
    <property type="entry name" value="GG-red-SF"/>
    <property type="match status" value="1"/>
</dbReference>
<dbReference type="InterPro" id="IPR036188">
    <property type="entry name" value="FAD/NAD-bd_sf"/>
</dbReference>
<dbReference type="RefSeq" id="WP_121191622.1">
    <property type="nucleotide sequence ID" value="NZ_RBWV01000003.1"/>
</dbReference>
<dbReference type="InterPro" id="IPR011777">
    <property type="entry name" value="Geranylgeranyl_Rdtase_fam"/>
</dbReference>
<dbReference type="InParanoid" id="A0A420XV62"/>
<protein>
    <submittedName>
        <fullName evidence="2">Geranylgeranyl reductase family protein</fullName>
    </submittedName>
</protein>
<dbReference type="PRINTS" id="PR00420">
    <property type="entry name" value="RNGMNOXGNASE"/>
</dbReference>
<dbReference type="OrthoDB" id="9795712at2"/>
<comment type="caution">
    <text evidence="2">The sequence shown here is derived from an EMBL/GenBank/DDBJ whole genome shotgun (WGS) entry which is preliminary data.</text>
</comment>
<dbReference type="GO" id="GO:0071949">
    <property type="term" value="F:FAD binding"/>
    <property type="evidence" value="ECO:0007669"/>
    <property type="project" value="InterPro"/>
</dbReference>
<evidence type="ECO:0000313" key="2">
    <source>
        <dbReference type="EMBL" id="RKS80640.1"/>
    </source>
</evidence>
<feature type="domain" description="FAD-binding" evidence="1">
    <location>
        <begin position="5"/>
        <end position="163"/>
    </location>
</feature>
<dbReference type="InterPro" id="IPR002938">
    <property type="entry name" value="FAD-bd"/>
</dbReference>
<dbReference type="SUPFAM" id="SSF51905">
    <property type="entry name" value="FAD/NAD(P)-binding domain"/>
    <property type="match status" value="1"/>
</dbReference>
<dbReference type="EMBL" id="RBWV01000003">
    <property type="protein sequence ID" value="RKS80640.1"/>
    <property type="molecule type" value="Genomic_DNA"/>
</dbReference>
<evidence type="ECO:0000313" key="3">
    <source>
        <dbReference type="Proteomes" id="UP000281955"/>
    </source>
</evidence>
<dbReference type="InterPro" id="IPR050407">
    <property type="entry name" value="Geranylgeranyl_reductase"/>
</dbReference>
<organism evidence="2 3">
    <name type="scientific">Motilibacter peucedani</name>
    <dbReference type="NCBI Taxonomy" id="598650"/>
    <lineage>
        <taxon>Bacteria</taxon>
        <taxon>Bacillati</taxon>
        <taxon>Actinomycetota</taxon>
        <taxon>Actinomycetes</taxon>
        <taxon>Motilibacterales</taxon>
        <taxon>Motilibacteraceae</taxon>
        <taxon>Motilibacter</taxon>
    </lineage>
</organism>
<dbReference type="Pfam" id="PF01494">
    <property type="entry name" value="FAD_binding_3"/>
    <property type="match status" value="1"/>
</dbReference>
<dbReference type="GO" id="GO:0016628">
    <property type="term" value="F:oxidoreductase activity, acting on the CH-CH group of donors, NAD or NADP as acceptor"/>
    <property type="evidence" value="ECO:0007669"/>
    <property type="project" value="InterPro"/>
</dbReference>
<dbReference type="Proteomes" id="UP000281955">
    <property type="component" value="Unassembled WGS sequence"/>
</dbReference>
<proteinExistence type="predicted"/>
<evidence type="ECO:0000259" key="1">
    <source>
        <dbReference type="Pfam" id="PF01494"/>
    </source>
</evidence>
<dbReference type="Gene3D" id="3.50.50.60">
    <property type="entry name" value="FAD/NAD(P)-binding domain"/>
    <property type="match status" value="1"/>
</dbReference>
<dbReference type="PANTHER" id="PTHR42685:SF22">
    <property type="entry name" value="CONDITIONED MEDIUM FACTOR RECEPTOR 1"/>
    <property type="match status" value="1"/>
</dbReference>
<dbReference type="AlphaFoldDB" id="A0A420XV62"/>
<sequence length="375" mass="39836">MESWDVVVVGAGPAGSMAAIAALRVNPSARVLLLDREDFPRDKVCGDGVAAHVLPLLARYDVRHVVDGYQPVTRFSLGTAEIEASHPLREPLHIVPRAVLDARLVEAAQKAGAELRRHTVRTVVRQADGVVVDGDLLAGVVVAADGAESVVRRQLGLRHERDGHTAVAIRAYLPTAEANKARIIGRGRDWPAYAWDFPIGTGQSNVGYIDLLRAGRSVTRESLLEGVAALLPEYELEGGAWRAHRLPLSTARPALPDGRILLTGDAAALVNPMSGEGIFYAAVSGALAGESAHLGQAAGAAYRTTLLRRLRRHFRHTSAAVRFCRVGPAARGGFRAAAADARFFNQLVDVAMGDGVVNPLVAARACVRAALPSRG</sequence>